<gene>
    <name evidence="1" type="ORF">L1987_48073</name>
</gene>
<reference evidence="1 2" key="2">
    <citation type="journal article" date="2022" name="Mol. Ecol. Resour.">
        <title>The genomes of chicory, endive, great burdock and yacon provide insights into Asteraceae paleo-polyploidization history and plant inulin production.</title>
        <authorList>
            <person name="Fan W."/>
            <person name="Wang S."/>
            <person name="Wang H."/>
            <person name="Wang A."/>
            <person name="Jiang F."/>
            <person name="Liu H."/>
            <person name="Zhao H."/>
            <person name="Xu D."/>
            <person name="Zhang Y."/>
        </authorList>
    </citation>
    <scope>NUCLEOTIDE SEQUENCE [LARGE SCALE GENOMIC DNA]</scope>
    <source>
        <strain evidence="2">cv. Yunnan</strain>
        <tissue evidence="1">Leaves</tissue>
    </source>
</reference>
<accession>A0ACB9FQB0</accession>
<dbReference type="Proteomes" id="UP001056120">
    <property type="component" value="Linkage Group LG16"/>
</dbReference>
<name>A0ACB9FQB0_9ASTR</name>
<dbReference type="EMBL" id="CM042033">
    <property type="protein sequence ID" value="KAI3773543.1"/>
    <property type="molecule type" value="Genomic_DNA"/>
</dbReference>
<evidence type="ECO:0000313" key="2">
    <source>
        <dbReference type="Proteomes" id="UP001056120"/>
    </source>
</evidence>
<protein>
    <submittedName>
        <fullName evidence="1">Uncharacterized protein</fullName>
    </submittedName>
</protein>
<reference evidence="2" key="1">
    <citation type="journal article" date="2022" name="Mol. Ecol. Resour.">
        <title>The genomes of chicory, endive, great burdock and yacon provide insights into Asteraceae palaeo-polyploidization history and plant inulin production.</title>
        <authorList>
            <person name="Fan W."/>
            <person name="Wang S."/>
            <person name="Wang H."/>
            <person name="Wang A."/>
            <person name="Jiang F."/>
            <person name="Liu H."/>
            <person name="Zhao H."/>
            <person name="Xu D."/>
            <person name="Zhang Y."/>
        </authorList>
    </citation>
    <scope>NUCLEOTIDE SEQUENCE [LARGE SCALE GENOMIC DNA]</scope>
    <source>
        <strain evidence="2">cv. Yunnan</strain>
    </source>
</reference>
<keyword evidence="2" id="KW-1185">Reference proteome</keyword>
<organism evidence="1 2">
    <name type="scientific">Smallanthus sonchifolius</name>
    <dbReference type="NCBI Taxonomy" id="185202"/>
    <lineage>
        <taxon>Eukaryota</taxon>
        <taxon>Viridiplantae</taxon>
        <taxon>Streptophyta</taxon>
        <taxon>Embryophyta</taxon>
        <taxon>Tracheophyta</taxon>
        <taxon>Spermatophyta</taxon>
        <taxon>Magnoliopsida</taxon>
        <taxon>eudicotyledons</taxon>
        <taxon>Gunneridae</taxon>
        <taxon>Pentapetalae</taxon>
        <taxon>asterids</taxon>
        <taxon>campanulids</taxon>
        <taxon>Asterales</taxon>
        <taxon>Asteraceae</taxon>
        <taxon>Asteroideae</taxon>
        <taxon>Heliantheae alliance</taxon>
        <taxon>Millerieae</taxon>
        <taxon>Smallanthus</taxon>
    </lineage>
</organism>
<sequence>MGQRWDGPIGHATVVIKELDGDGDEDEDATFFVEYGKWLVLHQISHRLDLGFPIIHSTGEIATSSLTFDQVDMSSHVRIVRTDNRYRFPCRQEWIPRASTATVVDVNPLASNSDGNGGEANLLELIVKPIHEMVGVDCEMVLLDKLVKLSNEITDYNTRYSEITSEMMDGVTIVVYQL</sequence>
<evidence type="ECO:0000313" key="1">
    <source>
        <dbReference type="EMBL" id="KAI3773543.1"/>
    </source>
</evidence>
<comment type="caution">
    <text evidence="1">The sequence shown here is derived from an EMBL/GenBank/DDBJ whole genome shotgun (WGS) entry which is preliminary data.</text>
</comment>
<proteinExistence type="predicted"/>